<feature type="domain" description="Protein kinase" evidence="8">
    <location>
        <begin position="13"/>
        <end position="269"/>
    </location>
</feature>
<dbReference type="GO" id="GO:0005634">
    <property type="term" value="C:nucleus"/>
    <property type="evidence" value="ECO:0007669"/>
    <property type="project" value="TreeGrafter"/>
</dbReference>
<protein>
    <submittedName>
        <fullName evidence="9">Kinase, NEK</fullName>
    </submittedName>
</protein>
<dbReference type="SUPFAM" id="SSF56112">
    <property type="entry name" value="Protein kinase-like (PK-like)"/>
    <property type="match status" value="1"/>
</dbReference>
<name>A0A146K395_9EUKA</name>
<comment type="similarity">
    <text evidence="7">Belongs to the protein kinase superfamily.</text>
</comment>
<dbReference type="Pfam" id="PF00069">
    <property type="entry name" value="Pkinase"/>
    <property type="match status" value="1"/>
</dbReference>
<dbReference type="InterPro" id="IPR000719">
    <property type="entry name" value="Prot_kinase_dom"/>
</dbReference>
<evidence type="ECO:0000256" key="3">
    <source>
        <dbReference type="ARBA" id="ARBA00022741"/>
    </source>
</evidence>
<dbReference type="AlphaFoldDB" id="A0A146K395"/>
<dbReference type="InterPro" id="IPR011009">
    <property type="entry name" value="Kinase-like_dom_sf"/>
</dbReference>
<dbReference type="PANTHER" id="PTHR24345">
    <property type="entry name" value="SERINE/THREONINE-PROTEIN KINASE PLK"/>
    <property type="match status" value="1"/>
</dbReference>
<keyword evidence="2" id="KW-0808">Transferase</keyword>
<evidence type="ECO:0000256" key="2">
    <source>
        <dbReference type="ARBA" id="ARBA00022679"/>
    </source>
</evidence>
<proteinExistence type="inferred from homology"/>
<evidence type="ECO:0000256" key="7">
    <source>
        <dbReference type="RuleBase" id="RU000304"/>
    </source>
</evidence>
<feature type="binding site" evidence="6">
    <location>
        <position position="41"/>
    </location>
    <ligand>
        <name>ATP</name>
        <dbReference type="ChEBI" id="CHEBI:30616"/>
    </ligand>
</feature>
<evidence type="ECO:0000256" key="1">
    <source>
        <dbReference type="ARBA" id="ARBA00022527"/>
    </source>
</evidence>
<dbReference type="SMART" id="SM00220">
    <property type="entry name" value="S_TKc"/>
    <property type="match status" value="1"/>
</dbReference>
<keyword evidence="3 6" id="KW-0547">Nucleotide-binding</keyword>
<dbReference type="EMBL" id="GDID01005688">
    <property type="protein sequence ID" value="JAP90918.1"/>
    <property type="molecule type" value="Transcribed_RNA"/>
</dbReference>
<accession>A0A146K395</accession>
<evidence type="ECO:0000256" key="4">
    <source>
        <dbReference type="ARBA" id="ARBA00022777"/>
    </source>
</evidence>
<keyword evidence="1 7" id="KW-0723">Serine/threonine-protein kinase</keyword>
<evidence type="ECO:0000256" key="5">
    <source>
        <dbReference type="ARBA" id="ARBA00022840"/>
    </source>
</evidence>
<feature type="non-terminal residue" evidence="9">
    <location>
        <position position="1"/>
    </location>
</feature>
<dbReference type="InterPro" id="IPR017441">
    <property type="entry name" value="Protein_kinase_ATP_BS"/>
</dbReference>
<dbReference type="GO" id="GO:0005524">
    <property type="term" value="F:ATP binding"/>
    <property type="evidence" value="ECO:0007669"/>
    <property type="project" value="UniProtKB-UniRule"/>
</dbReference>
<sequence>LKQVISPKTNKTYNIQQSIGQGSFAKVYLVVDEKLDTYAMKMTQLSSQDLDMKKIRFEAEIIEKYDHPNVVKGFEHFQITIKSIDYFVIIMKHYANGDLMNCIIANNGILSFSIKQRLYWMYQMALAIEYIHDQGLKYRDIKLQNFVVDENLDIALCDFNTARDEDLSGTCIGTPISMAPEVLQYKGHTQSCDIWSMGCMFCLLLTGYLPFNGETLQQLTMNIIKRRFAVKLADTDCDDLATYILLKMLVTNPSSRDSASQVVQQLETIGNSYSTIIQQPNLTAELKEMMLETQQTVVKMDMTSLKQTMVAKKETYLNVKSQQLLENLAQKAKIPVEKAVLMVEEIKKALETGSEVVTEAQLKYQQQKKDLEFRSDGVEAEWREFVEVAVFELYG</sequence>
<gene>
    <name evidence="9" type="ORF">TPC1_17629</name>
</gene>
<evidence type="ECO:0000313" key="9">
    <source>
        <dbReference type="EMBL" id="JAP90918.1"/>
    </source>
</evidence>
<dbReference type="Gene3D" id="1.10.510.10">
    <property type="entry name" value="Transferase(Phosphotransferase) domain 1"/>
    <property type="match status" value="1"/>
</dbReference>
<dbReference type="InterPro" id="IPR008271">
    <property type="entry name" value="Ser/Thr_kinase_AS"/>
</dbReference>
<dbReference type="GO" id="GO:0004674">
    <property type="term" value="F:protein serine/threonine kinase activity"/>
    <property type="evidence" value="ECO:0007669"/>
    <property type="project" value="UniProtKB-KW"/>
</dbReference>
<evidence type="ECO:0000259" key="8">
    <source>
        <dbReference type="PROSITE" id="PS50011"/>
    </source>
</evidence>
<keyword evidence="5 6" id="KW-0067">ATP-binding</keyword>
<keyword evidence="4 9" id="KW-0418">Kinase</keyword>
<dbReference type="PROSITE" id="PS00108">
    <property type="entry name" value="PROTEIN_KINASE_ST"/>
    <property type="match status" value="1"/>
</dbReference>
<dbReference type="PANTHER" id="PTHR24345:SF0">
    <property type="entry name" value="CELL CYCLE SERINE_THREONINE-PROTEIN KINASE CDC5_MSD2"/>
    <property type="match status" value="1"/>
</dbReference>
<reference evidence="9" key="1">
    <citation type="submission" date="2015-07" db="EMBL/GenBank/DDBJ databases">
        <title>Adaptation to a free-living lifestyle via gene acquisitions in the diplomonad Trepomonas sp. PC1.</title>
        <authorList>
            <person name="Xu F."/>
            <person name="Jerlstrom-Hultqvist J."/>
            <person name="Kolisko M."/>
            <person name="Simpson A.G.B."/>
            <person name="Roger A.J."/>
            <person name="Svard S.G."/>
            <person name="Andersson J.O."/>
        </authorList>
    </citation>
    <scope>NUCLEOTIDE SEQUENCE</scope>
    <source>
        <strain evidence="9">PC1</strain>
    </source>
</reference>
<evidence type="ECO:0000256" key="6">
    <source>
        <dbReference type="PROSITE-ProRule" id="PRU10141"/>
    </source>
</evidence>
<organism evidence="9">
    <name type="scientific">Trepomonas sp. PC1</name>
    <dbReference type="NCBI Taxonomy" id="1076344"/>
    <lineage>
        <taxon>Eukaryota</taxon>
        <taxon>Metamonada</taxon>
        <taxon>Diplomonadida</taxon>
        <taxon>Hexamitidae</taxon>
        <taxon>Hexamitinae</taxon>
        <taxon>Trepomonas</taxon>
    </lineage>
</organism>
<dbReference type="PROSITE" id="PS00107">
    <property type="entry name" value="PROTEIN_KINASE_ATP"/>
    <property type="match status" value="1"/>
</dbReference>
<dbReference type="PROSITE" id="PS50011">
    <property type="entry name" value="PROTEIN_KINASE_DOM"/>
    <property type="match status" value="1"/>
</dbReference>